<name>A0A518G9L0_9BACT</name>
<accession>A0A518G9L0</accession>
<sequence>MKQKSIATLSEMERFAYALERSIRQRSLARNQFLTAKEESDILFLMRNSVLAGETNEALWRCFLAAHWGRTSARNEMQISSPARLLCAFQRSPVWTWERVSKSPMAFRDWLQSCSSELARLAFGNHRKYESRKPEKIWQVVESFVLLATAHGGPANLVECRDGEFDDPFDEVYRRLRPVWRFGRTGRFDFLVLLMDAGLISYQPTSSYLKGATGPLKGARLLWGNGLPTKQDARAAELAQQLSVSSIVVEDALCNWQK</sequence>
<dbReference type="Pfam" id="PF18746">
    <property type="entry name" value="aGPT-Pplase3"/>
    <property type="match status" value="1"/>
</dbReference>
<gene>
    <name evidence="2" type="ORF">Q31a_35940</name>
</gene>
<organism evidence="2 3">
    <name type="scientific">Aureliella helgolandensis</name>
    <dbReference type="NCBI Taxonomy" id="2527968"/>
    <lineage>
        <taxon>Bacteria</taxon>
        <taxon>Pseudomonadati</taxon>
        <taxon>Planctomycetota</taxon>
        <taxon>Planctomycetia</taxon>
        <taxon>Pirellulales</taxon>
        <taxon>Pirellulaceae</taxon>
        <taxon>Aureliella</taxon>
    </lineage>
</organism>
<feature type="domain" description="Alpha-glutamyl/putrescinyl thymine pyrophosphorylase clade 3" evidence="1">
    <location>
        <begin position="27"/>
        <end position="258"/>
    </location>
</feature>
<dbReference type="AlphaFoldDB" id="A0A518G9L0"/>
<reference evidence="2 3" key="1">
    <citation type="submission" date="2019-02" db="EMBL/GenBank/DDBJ databases">
        <title>Deep-cultivation of Planctomycetes and their phenomic and genomic characterization uncovers novel biology.</title>
        <authorList>
            <person name="Wiegand S."/>
            <person name="Jogler M."/>
            <person name="Boedeker C."/>
            <person name="Pinto D."/>
            <person name="Vollmers J."/>
            <person name="Rivas-Marin E."/>
            <person name="Kohn T."/>
            <person name="Peeters S.H."/>
            <person name="Heuer A."/>
            <person name="Rast P."/>
            <person name="Oberbeckmann S."/>
            <person name="Bunk B."/>
            <person name="Jeske O."/>
            <person name="Meyerdierks A."/>
            <person name="Storesund J.E."/>
            <person name="Kallscheuer N."/>
            <person name="Luecker S."/>
            <person name="Lage O.M."/>
            <person name="Pohl T."/>
            <person name="Merkel B.J."/>
            <person name="Hornburger P."/>
            <person name="Mueller R.-W."/>
            <person name="Bruemmer F."/>
            <person name="Labrenz M."/>
            <person name="Spormann A.M."/>
            <person name="Op den Camp H."/>
            <person name="Overmann J."/>
            <person name="Amann R."/>
            <person name="Jetten M.S.M."/>
            <person name="Mascher T."/>
            <person name="Medema M.H."/>
            <person name="Devos D.P."/>
            <person name="Kaster A.-K."/>
            <person name="Ovreas L."/>
            <person name="Rohde M."/>
            <person name="Galperin M.Y."/>
            <person name="Jogler C."/>
        </authorList>
    </citation>
    <scope>NUCLEOTIDE SEQUENCE [LARGE SCALE GENOMIC DNA]</scope>
    <source>
        <strain evidence="2 3">Q31a</strain>
    </source>
</reference>
<dbReference type="KEGG" id="ahel:Q31a_35940"/>
<dbReference type="EMBL" id="CP036298">
    <property type="protein sequence ID" value="QDV25271.1"/>
    <property type="molecule type" value="Genomic_DNA"/>
</dbReference>
<keyword evidence="3" id="KW-1185">Reference proteome</keyword>
<protein>
    <recommendedName>
        <fullName evidence="1">Alpha-glutamyl/putrescinyl thymine pyrophosphorylase clade 3 domain-containing protein</fullName>
    </recommendedName>
</protein>
<evidence type="ECO:0000313" key="2">
    <source>
        <dbReference type="EMBL" id="QDV25271.1"/>
    </source>
</evidence>
<evidence type="ECO:0000313" key="3">
    <source>
        <dbReference type="Proteomes" id="UP000318017"/>
    </source>
</evidence>
<evidence type="ECO:0000259" key="1">
    <source>
        <dbReference type="Pfam" id="PF18746"/>
    </source>
</evidence>
<dbReference type="InterPro" id="IPR041271">
    <property type="entry name" value="AGPT-Pplase3"/>
</dbReference>
<dbReference type="Proteomes" id="UP000318017">
    <property type="component" value="Chromosome"/>
</dbReference>
<proteinExistence type="predicted"/>